<keyword evidence="1" id="KW-0812">Transmembrane</keyword>
<dbReference type="RefSeq" id="WP_313983930.1">
    <property type="nucleotide sequence ID" value="NZ_JASJOS010000012.1"/>
</dbReference>
<protein>
    <submittedName>
        <fullName evidence="2">Uncharacterized protein</fullName>
    </submittedName>
</protein>
<sequence length="167" mass="18706">MTSKQYFLTQSIIHLALMMGQILFAIVTFYISQTSPSSGNEELKQTFTYLIPLVALIGIAAAFLLFNILLKKAREKSSLSEKISAYGTAMIVRYALLEAPSLLSIIAFFLTGDYTFLSVFGIVIILFIFLRPSKDKLIQELELDPNEEILINTPDAVIMKRNLSSKD</sequence>
<keyword evidence="1" id="KW-0472">Membrane</keyword>
<feature type="transmembrane region" description="Helical" evidence="1">
    <location>
        <begin position="91"/>
        <end position="108"/>
    </location>
</feature>
<comment type="caution">
    <text evidence="2">The sequence shown here is derived from an EMBL/GenBank/DDBJ whole genome shotgun (WGS) entry which is preliminary data.</text>
</comment>
<keyword evidence="1" id="KW-1133">Transmembrane helix</keyword>
<feature type="transmembrane region" description="Helical" evidence="1">
    <location>
        <begin position="114"/>
        <end position="130"/>
    </location>
</feature>
<accession>A0AAE3U9H8</accession>
<feature type="transmembrane region" description="Helical" evidence="1">
    <location>
        <begin position="51"/>
        <end position="70"/>
    </location>
</feature>
<feature type="transmembrane region" description="Helical" evidence="1">
    <location>
        <begin position="12"/>
        <end position="31"/>
    </location>
</feature>
<dbReference type="EMBL" id="JASJOS010000012">
    <property type="protein sequence ID" value="MDJ1483692.1"/>
    <property type="molecule type" value="Genomic_DNA"/>
</dbReference>
<evidence type="ECO:0000256" key="1">
    <source>
        <dbReference type="SAM" id="Phobius"/>
    </source>
</evidence>
<organism evidence="2 3">
    <name type="scientific">Xanthocytophaga flava</name>
    <dbReference type="NCBI Taxonomy" id="3048013"/>
    <lineage>
        <taxon>Bacteria</taxon>
        <taxon>Pseudomonadati</taxon>
        <taxon>Bacteroidota</taxon>
        <taxon>Cytophagia</taxon>
        <taxon>Cytophagales</taxon>
        <taxon>Rhodocytophagaceae</taxon>
        <taxon>Xanthocytophaga</taxon>
    </lineage>
</organism>
<evidence type="ECO:0000313" key="2">
    <source>
        <dbReference type="EMBL" id="MDJ1483692.1"/>
    </source>
</evidence>
<gene>
    <name evidence="2" type="ORF">QNI16_24550</name>
</gene>
<name>A0AAE3U9H8_9BACT</name>
<proteinExistence type="predicted"/>
<evidence type="ECO:0000313" key="3">
    <source>
        <dbReference type="Proteomes" id="UP001241110"/>
    </source>
</evidence>
<reference evidence="2" key="1">
    <citation type="submission" date="2023-05" db="EMBL/GenBank/DDBJ databases">
        <authorList>
            <person name="Zhang X."/>
        </authorList>
    </citation>
    <scope>NUCLEOTIDE SEQUENCE</scope>
    <source>
        <strain evidence="2">YF14B1</strain>
    </source>
</reference>
<dbReference type="Proteomes" id="UP001241110">
    <property type="component" value="Unassembled WGS sequence"/>
</dbReference>
<dbReference type="AlphaFoldDB" id="A0AAE3U9H8"/>